<gene>
    <name evidence="3" type="ORF">M422DRAFT_275126</name>
</gene>
<dbReference type="HOGENOM" id="CLU_2293504_0_0_1"/>
<dbReference type="EMBL" id="KN837524">
    <property type="protein sequence ID" value="KIJ24163.1"/>
    <property type="molecule type" value="Genomic_DNA"/>
</dbReference>
<keyword evidence="1" id="KW-1133">Transmembrane helix</keyword>
<sequence>MTAITASKFTQFCLQYSSIAVIYYDYFLTFGLEVRYMWKSKVNLSTLMYICSRYYLVANVIYTLGATNHMGSLRYAIMLRRASETLMLFSVVLEHIKYQLH</sequence>
<keyword evidence="4" id="KW-1185">Reference proteome</keyword>
<protein>
    <recommendedName>
        <fullName evidence="2">DUF6533 domain-containing protein</fullName>
    </recommendedName>
</protein>
<evidence type="ECO:0000256" key="1">
    <source>
        <dbReference type="SAM" id="Phobius"/>
    </source>
</evidence>
<evidence type="ECO:0000259" key="2">
    <source>
        <dbReference type="Pfam" id="PF20151"/>
    </source>
</evidence>
<keyword evidence="1" id="KW-0812">Transmembrane</keyword>
<reference evidence="3 4" key="1">
    <citation type="submission" date="2014-06" db="EMBL/GenBank/DDBJ databases">
        <title>Evolutionary Origins and Diversification of the Mycorrhizal Mutualists.</title>
        <authorList>
            <consortium name="DOE Joint Genome Institute"/>
            <consortium name="Mycorrhizal Genomics Consortium"/>
            <person name="Kohler A."/>
            <person name="Kuo A."/>
            <person name="Nagy L.G."/>
            <person name="Floudas D."/>
            <person name="Copeland A."/>
            <person name="Barry K.W."/>
            <person name="Cichocki N."/>
            <person name="Veneault-Fourrey C."/>
            <person name="LaButti K."/>
            <person name="Lindquist E.A."/>
            <person name="Lipzen A."/>
            <person name="Lundell T."/>
            <person name="Morin E."/>
            <person name="Murat C."/>
            <person name="Riley R."/>
            <person name="Ohm R."/>
            <person name="Sun H."/>
            <person name="Tunlid A."/>
            <person name="Henrissat B."/>
            <person name="Grigoriev I.V."/>
            <person name="Hibbett D.S."/>
            <person name="Martin F."/>
        </authorList>
    </citation>
    <scope>NUCLEOTIDE SEQUENCE [LARGE SCALE GENOMIC DNA]</scope>
    <source>
        <strain evidence="3 4">SS14</strain>
    </source>
</reference>
<feature type="transmembrane region" description="Helical" evidence="1">
    <location>
        <begin position="12"/>
        <end position="32"/>
    </location>
</feature>
<organism evidence="3 4">
    <name type="scientific">Sphaerobolus stellatus (strain SS14)</name>
    <dbReference type="NCBI Taxonomy" id="990650"/>
    <lineage>
        <taxon>Eukaryota</taxon>
        <taxon>Fungi</taxon>
        <taxon>Dikarya</taxon>
        <taxon>Basidiomycota</taxon>
        <taxon>Agaricomycotina</taxon>
        <taxon>Agaricomycetes</taxon>
        <taxon>Phallomycetidae</taxon>
        <taxon>Geastrales</taxon>
        <taxon>Sphaerobolaceae</taxon>
        <taxon>Sphaerobolus</taxon>
    </lineage>
</organism>
<keyword evidence="1" id="KW-0472">Membrane</keyword>
<feature type="domain" description="DUF6533" evidence="2">
    <location>
        <begin position="13"/>
        <end position="55"/>
    </location>
</feature>
<dbReference type="Pfam" id="PF20151">
    <property type="entry name" value="DUF6533"/>
    <property type="match status" value="1"/>
</dbReference>
<evidence type="ECO:0000313" key="4">
    <source>
        <dbReference type="Proteomes" id="UP000054279"/>
    </source>
</evidence>
<dbReference type="InterPro" id="IPR045340">
    <property type="entry name" value="DUF6533"/>
</dbReference>
<dbReference type="AlphaFoldDB" id="A0A0C9T5J2"/>
<proteinExistence type="predicted"/>
<dbReference type="OrthoDB" id="3242409at2759"/>
<name>A0A0C9T5J2_SPHS4</name>
<dbReference type="Proteomes" id="UP000054279">
    <property type="component" value="Unassembled WGS sequence"/>
</dbReference>
<feature type="transmembrane region" description="Helical" evidence="1">
    <location>
        <begin position="52"/>
        <end position="71"/>
    </location>
</feature>
<accession>A0A0C9T5J2</accession>
<evidence type="ECO:0000313" key="3">
    <source>
        <dbReference type="EMBL" id="KIJ24163.1"/>
    </source>
</evidence>